<evidence type="ECO:0000313" key="3">
    <source>
        <dbReference type="Proteomes" id="UP000887013"/>
    </source>
</evidence>
<sequence length="844" mass="98537">MPYCDHLKILGSTACNKTYDSHENENRKTVISAYVPQNADSNTEEKFRNIIMPKKITYKNIINGNKPGLTELSNDKTYLENEIPLRKRIKAEVEFLHRKNIQKQYDLPFSDASKEIKSINFSNYEKCFSEELNATKKLNLEETSDLGMFSDTDLNTLKFKKLTHFQIRKCNSSQNSIPITKLNSKPIEMINVNCDDKSLTDNIKYVDNDSSDSKFNSEKNINAFDMEALSEFEISILADESMHENINAKENDDYETSLLENDTVTNDDMELISVKDSDILEDKITATLDAIVTDQCETLIEQNRISMSTKIHKSLTHDSGLVTDERNITRIETCGSLEIQNTNYPHECVEKFELHTNKCINENSEKRIIIKDCNIVKDQNITPIPENMSRFKSLSETNLIIDIELDKKENNLAKSKVSDKVLENMNKNSIDLNFDQGISLHNNKNITDKIILNEKNEFPIREKHCLINDNEKTTFTNKNYLNICIGNKTLITDKNVSNNMDSIVTFDENTKSKKITIDQDVSFKKEMSSVSNEIYKTNETSVKSIISNEIVSNNNTRELNIKKEFEEEISKNLENVSGDVVKETFKGHVKSVNREEIKQNIDQIPDYYEDEKEDLINPGWDTVKELSNDEERYRQVKDCWKSATIPNPNKNLTYHSFRKRNLNKEEISTRVIKPRKRQATSNLNKQNTKRSRLCTFTFDNHIQSKVKEKNVKVEELKKEMKNKINYLNELCNQQEIRLQSYQLCSGNKTIQKQNYSELRDIRIHYQQKISSVTREYRSKINEYDHQYQSRIDALKKNRNEVFQFYNFYKGLQDEQKDPTILTSNQLEELNEIENIYLQLNNYYK</sequence>
<reference evidence="2" key="1">
    <citation type="submission" date="2020-08" db="EMBL/GenBank/DDBJ databases">
        <title>Multicomponent nature underlies the extraordinary mechanical properties of spider dragline silk.</title>
        <authorList>
            <person name="Kono N."/>
            <person name="Nakamura H."/>
            <person name="Mori M."/>
            <person name="Yoshida Y."/>
            <person name="Ohtoshi R."/>
            <person name="Malay A.D."/>
            <person name="Moran D.A.P."/>
            <person name="Tomita M."/>
            <person name="Numata K."/>
            <person name="Arakawa K."/>
        </authorList>
    </citation>
    <scope>NUCLEOTIDE SEQUENCE</scope>
</reference>
<proteinExistence type="predicted"/>
<evidence type="ECO:0000256" key="1">
    <source>
        <dbReference type="SAM" id="Coils"/>
    </source>
</evidence>
<feature type="coiled-coil region" evidence="1">
    <location>
        <begin position="703"/>
        <end position="737"/>
    </location>
</feature>
<dbReference type="EMBL" id="BMAW01012674">
    <property type="protein sequence ID" value="GFT29918.1"/>
    <property type="molecule type" value="Genomic_DNA"/>
</dbReference>
<dbReference type="AlphaFoldDB" id="A0A8X6NRI8"/>
<protein>
    <submittedName>
        <fullName evidence="2">Uncharacterized protein</fullName>
    </submittedName>
</protein>
<comment type="caution">
    <text evidence="2">The sequence shown here is derived from an EMBL/GenBank/DDBJ whole genome shotgun (WGS) entry which is preliminary data.</text>
</comment>
<evidence type="ECO:0000313" key="2">
    <source>
        <dbReference type="EMBL" id="GFT29918.1"/>
    </source>
</evidence>
<name>A0A8X6NRI8_NEPPI</name>
<dbReference type="OrthoDB" id="8194883at2759"/>
<dbReference type="Proteomes" id="UP000887013">
    <property type="component" value="Unassembled WGS sequence"/>
</dbReference>
<accession>A0A8X6NRI8</accession>
<organism evidence="2 3">
    <name type="scientific">Nephila pilipes</name>
    <name type="common">Giant wood spider</name>
    <name type="synonym">Nephila maculata</name>
    <dbReference type="NCBI Taxonomy" id="299642"/>
    <lineage>
        <taxon>Eukaryota</taxon>
        <taxon>Metazoa</taxon>
        <taxon>Ecdysozoa</taxon>
        <taxon>Arthropoda</taxon>
        <taxon>Chelicerata</taxon>
        <taxon>Arachnida</taxon>
        <taxon>Araneae</taxon>
        <taxon>Araneomorphae</taxon>
        <taxon>Entelegynae</taxon>
        <taxon>Araneoidea</taxon>
        <taxon>Nephilidae</taxon>
        <taxon>Nephila</taxon>
    </lineage>
</organism>
<gene>
    <name evidence="2" type="primary">NCL1_18875</name>
    <name evidence="2" type="ORF">NPIL_361281</name>
</gene>
<keyword evidence="3" id="KW-1185">Reference proteome</keyword>
<keyword evidence="1" id="KW-0175">Coiled coil</keyword>